<evidence type="ECO:0000256" key="3">
    <source>
        <dbReference type="RuleBase" id="RU368068"/>
    </source>
</evidence>
<evidence type="ECO:0000313" key="6">
    <source>
        <dbReference type="Proteomes" id="UP000001514"/>
    </source>
</evidence>
<dbReference type="SUPFAM" id="SSF56235">
    <property type="entry name" value="N-terminal nucleophile aminohydrolases (Ntn hydrolases)"/>
    <property type="match status" value="1"/>
</dbReference>
<dbReference type="PRINTS" id="PR01210">
    <property type="entry name" value="GGTRANSPTASE"/>
</dbReference>
<organism evidence="6">
    <name type="scientific">Selaginella moellendorffii</name>
    <name type="common">Spikemoss</name>
    <dbReference type="NCBI Taxonomy" id="88036"/>
    <lineage>
        <taxon>Eukaryota</taxon>
        <taxon>Viridiplantae</taxon>
        <taxon>Streptophyta</taxon>
        <taxon>Embryophyta</taxon>
        <taxon>Tracheophyta</taxon>
        <taxon>Lycopodiopsida</taxon>
        <taxon>Selaginellales</taxon>
        <taxon>Selaginellaceae</taxon>
        <taxon>Selaginella</taxon>
    </lineage>
</organism>
<gene>
    <name evidence="5" type="ORF">SELMODRAFT_419937</name>
</gene>
<dbReference type="FunCoup" id="D8SA21">
    <property type="interactions" value="1499"/>
</dbReference>
<evidence type="ECO:0000313" key="5">
    <source>
        <dbReference type="EMBL" id="EFJ18524.1"/>
    </source>
</evidence>
<feature type="binding site" evidence="2">
    <location>
        <position position="462"/>
    </location>
    <ligand>
        <name>L-glutamate</name>
        <dbReference type="ChEBI" id="CHEBI:29985"/>
    </ligand>
</feature>
<comment type="pathway">
    <text evidence="3">Sulfur metabolism; glutathione metabolism.</text>
</comment>
<feature type="binding site" evidence="2">
    <location>
        <begin position="438"/>
        <end position="440"/>
    </location>
    <ligand>
        <name>L-glutamate</name>
        <dbReference type="ChEBI" id="CHEBI:29985"/>
    </ligand>
</feature>
<dbReference type="KEGG" id="smo:SELMODRAFT_419937"/>
<keyword evidence="4" id="KW-0472">Membrane</keyword>
<dbReference type="Proteomes" id="UP000001514">
    <property type="component" value="Unassembled WGS sequence"/>
</dbReference>
<dbReference type="MEROPS" id="T03.A01"/>
<keyword evidence="3" id="KW-0378">Hydrolase</keyword>
<feature type="transmembrane region" description="Helical" evidence="4">
    <location>
        <begin position="27"/>
        <end position="51"/>
    </location>
</feature>
<dbReference type="InParanoid" id="D8SA21"/>
<keyword evidence="4" id="KW-0812">Transmembrane</keyword>
<dbReference type="UniPathway" id="UPA00204"/>
<dbReference type="InterPro" id="IPR043137">
    <property type="entry name" value="GGT_ssub_C"/>
</dbReference>
<dbReference type="GO" id="GO:0103068">
    <property type="term" value="F:leukotriene C4 gamma-glutamyl transferase activity"/>
    <property type="evidence" value="ECO:0007669"/>
    <property type="project" value="UniProtKB-EC"/>
</dbReference>
<keyword evidence="3" id="KW-0012">Acyltransferase</keyword>
<dbReference type="EMBL" id="GL377609">
    <property type="protein sequence ID" value="EFJ18524.1"/>
    <property type="molecule type" value="Genomic_DNA"/>
</dbReference>
<dbReference type="InterPro" id="IPR000101">
    <property type="entry name" value="GGT_peptidase"/>
</dbReference>
<dbReference type="OMA" id="KDGCICA"/>
<dbReference type="HOGENOM" id="CLU_014813_4_3_1"/>
<dbReference type="Gramene" id="EFJ18524">
    <property type="protein sequence ID" value="EFJ18524"/>
    <property type="gene ID" value="SELMODRAFT_419937"/>
</dbReference>
<dbReference type="EC" id="3.4.19.13" evidence="3"/>
<comment type="catalytic activity">
    <reaction evidence="3">
        <text>an S-substituted glutathione + H2O = an S-substituted L-cysteinylglycine + L-glutamate</text>
        <dbReference type="Rhea" id="RHEA:59468"/>
        <dbReference type="ChEBI" id="CHEBI:15377"/>
        <dbReference type="ChEBI" id="CHEBI:29985"/>
        <dbReference type="ChEBI" id="CHEBI:90779"/>
        <dbReference type="ChEBI" id="CHEBI:143103"/>
        <dbReference type="EC" id="3.4.19.13"/>
    </reaction>
</comment>
<comment type="function">
    <text evidence="3">Cleaves the gamma-glutamyl peptide bond of glutathione and glutathione conjugates.</text>
</comment>
<keyword evidence="4" id="KW-1133">Transmembrane helix</keyword>
<evidence type="ECO:0000256" key="4">
    <source>
        <dbReference type="SAM" id="Phobius"/>
    </source>
</evidence>
<dbReference type="PANTHER" id="PTHR11686">
    <property type="entry name" value="GAMMA GLUTAMYL TRANSPEPTIDASE"/>
    <property type="match status" value="1"/>
</dbReference>
<dbReference type="InterPro" id="IPR043138">
    <property type="entry name" value="GGT_lsub"/>
</dbReference>
<dbReference type="InterPro" id="IPR029055">
    <property type="entry name" value="Ntn_hydrolases_N"/>
</dbReference>
<comment type="catalytic activity">
    <reaction evidence="3">
        <text>an N-terminal (5-L-glutamyl)-[peptide] + an alpha-amino acid = 5-L-glutamyl amino acid + an N-terminal L-alpha-aminoacyl-[peptide]</text>
        <dbReference type="Rhea" id="RHEA:23904"/>
        <dbReference type="Rhea" id="RHEA-COMP:9780"/>
        <dbReference type="Rhea" id="RHEA-COMP:9795"/>
        <dbReference type="ChEBI" id="CHEBI:77644"/>
        <dbReference type="ChEBI" id="CHEBI:78597"/>
        <dbReference type="ChEBI" id="CHEBI:78599"/>
        <dbReference type="ChEBI" id="CHEBI:78608"/>
        <dbReference type="EC" id="2.3.2.2"/>
    </reaction>
</comment>
<dbReference type="GO" id="GO:0005886">
    <property type="term" value="C:plasma membrane"/>
    <property type="evidence" value="ECO:0000318"/>
    <property type="project" value="GO_Central"/>
</dbReference>
<feature type="active site" description="Nucleophile" evidence="1">
    <location>
        <position position="420"/>
    </location>
</feature>
<evidence type="ECO:0000256" key="2">
    <source>
        <dbReference type="PIRSR" id="PIRSR600101-2"/>
    </source>
</evidence>
<dbReference type="Pfam" id="PF01019">
    <property type="entry name" value="G_glu_transpept"/>
    <property type="match status" value="1"/>
</dbReference>
<reference evidence="5 6" key="1">
    <citation type="journal article" date="2011" name="Science">
        <title>The Selaginella genome identifies genetic changes associated with the evolution of vascular plants.</title>
        <authorList>
            <person name="Banks J.A."/>
            <person name="Nishiyama T."/>
            <person name="Hasebe M."/>
            <person name="Bowman J.L."/>
            <person name="Gribskov M."/>
            <person name="dePamphilis C."/>
            <person name="Albert V.A."/>
            <person name="Aono N."/>
            <person name="Aoyama T."/>
            <person name="Ambrose B.A."/>
            <person name="Ashton N.W."/>
            <person name="Axtell M.J."/>
            <person name="Barker E."/>
            <person name="Barker M.S."/>
            <person name="Bennetzen J.L."/>
            <person name="Bonawitz N.D."/>
            <person name="Chapple C."/>
            <person name="Cheng C."/>
            <person name="Correa L.G."/>
            <person name="Dacre M."/>
            <person name="DeBarry J."/>
            <person name="Dreyer I."/>
            <person name="Elias M."/>
            <person name="Engstrom E.M."/>
            <person name="Estelle M."/>
            <person name="Feng L."/>
            <person name="Finet C."/>
            <person name="Floyd S.K."/>
            <person name="Frommer W.B."/>
            <person name="Fujita T."/>
            <person name="Gramzow L."/>
            <person name="Gutensohn M."/>
            <person name="Harholt J."/>
            <person name="Hattori M."/>
            <person name="Heyl A."/>
            <person name="Hirai T."/>
            <person name="Hiwatashi Y."/>
            <person name="Ishikawa M."/>
            <person name="Iwata M."/>
            <person name="Karol K.G."/>
            <person name="Koehler B."/>
            <person name="Kolukisaoglu U."/>
            <person name="Kubo M."/>
            <person name="Kurata T."/>
            <person name="Lalonde S."/>
            <person name="Li K."/>
            <person name="Li Y."/>
            <person name="Litt A."/>
            <person name="Lyons E."/>
            <person name="Manning G."/>
            <person name="Maruyama T."/>
            <person name="Michael T.P."/>
            <person name="Mikami K."/>
            <person name="Miyazaki S."/>
            <person name="Morinaga S."/>
            <person name="Murata T."/>
            <person name="Mueller-Roeber B."/>
            <person name="Nelson D.R."/>
            <person name="Obara M."/>
            <person name="Oguri Y."/>
            <person name="Olmstead R.G."/>
            <person name="Onodera N."/>
            <person name="Petersen B.L."/>
            <person name="Pils B."/>
            <person name="Prigge M."/>
            <person name="Rensing S.A."/>
            <person name="Riano-Pachon D.M."/>
            <person name="Roberts A.W."/>
            <person name="Sato Y."/>
            <person name="Scheller H.V."/>
            <person name="Schulz B."/>
            <person name="Schulz C."/>
            <person name="Shakirov E.V."/>
            <person name="Shibagaki N."/>
            <person name="Shinohara N."/>
            <person name="Shippen D.E."/>
            <person name="Soerensen I."/>
            <person name="Sotooka R."/>
            <person name="Sugimoto N."/>
            <person name="Sugita M."/>
            <person name="Sumikawa N."/>
            <person name="Tanurdzic M."/>
            <person name="Theissen G."/>
            <person name="Ulvskov P."/>
            <person name="Wakazuki S."/>
            <person name="Weng J.K."/>
            <person name="Willats W.W."/>
            <person name="Wipf D."/>
            <person name="Wolf P.G."/>
            <person name="Yang L."/>
            <person name="Zimmer A.D."/>
            <person name="Zhu Q."/>
            <person name="Mitros T."/>
            <person name="Hellsten U."/>
            <person name="Loque D."/>
            <person name="Otillar R."/>
            <person name="Salamov A."/>
            <person name="Schmutz J."/>
            <person name="Shapiro H."/>
            <person name="Lindquist E."/>
            <person name="Lucas S."/>
            <person name="Rokhsar D."/>
            <person name="Grigoriev I.V."/>
        </authorList>
    </citation>
    <scope>NUCLEOTIDE SEQUENCE [LARGE SCALE GENOMIC DNA]</scope>
</reference>
<dbReference type="PANTHER" id="PTHR11686:SF9">
    <property type="entry name" value="RE13973P"/>
    <property type="match status" value="1"/>
</dbReference>
<evidence type="ECO:0000256" key="1">
    <source>
        <dbReference type="PIRSR" id="PIRSR600101-1"/>
    </source>
</evidence>
<dbReference type="Gene3D" id="1.10.246.130">
    <property type="match status" value="1"/>
</dbReference>
<dbReference type="eggNOG" id="KOG2410">
    <property type="taxonomic scope" value="Eukaryota"/>
</dbReference>
<dbReference type="EC" id="2.3.2.2" evidence="3"/>
<dbReference type="FunFam" id="1.10.246.130:FF:000001">
    <property type="entry name" value="Gamma-glutamyltransferase 5 isoform 1"/>
    <property type="match status" value="1"/>
</dbReference>
<dbReference type="GO" id="GO:0006751">
    <property type="term" value="P:glutathione catabolic process"/>
    <property type="evidence" value="ECO:0000318"/>
    <property type="project" value="GO_Central"/>
</dbReference>
<accession>D8SA21</accession>
<keyword evidence="6" id="KW-1185">Reference proteome</keyword>
<proteinExistence type="predicted"/>
<feature type="binding site" evidence="2">
    <location>
        <position position="144"/>
    </location>
    <ligand>
        <name>L-glutamate</name>
        <dbReference type="ChEBI" id="CHEBI:29985"/>
    </ligand>
</feature>
<dbReference type="AlphaFoldDB" id="D8SA21"/>
<dbReference type="STRING" id="88036.D8SA21"/>
<feature type="binding site" evidence="2">
    <location>
        <begin position="490"/>
        <end position="491"/>
    </location>
    <ligand>
        <name>L-glutamate</name>
        <dbReference type="ChEBI" id="CHEBI:29985"/>
    </ligand>
</feature>
<protein>
    <recommendedName>
        <fullName evidence="3">Glutathione hydrolase</fullName>
        <ecNumber evidence="3">2.3.2.2</ecNumber>
        <ecNumber evidence="3">3.4.19.13</ecNumber>
    </recommendedName>
    <alternativeName>
        <fullName evidence="3">Gamma-glutamyltransferase</fullName>
    </alternativeName>
    <alternativeName>
        <fullName evidence="3">Gamma-glutamyltranspeptidase</fullName>
    </alternativeName>
</protein>
<name>D8SA21_SELML</name>
<dbReference type="GO" id="GO:0036374">
    <property type="term" value="F:glutathione hydrolase activity"/>
    <property type="evidence" value="ECO:0000318"/>
    <property type="project" value="GO_Central"/>
</dbReference>
<keyword evidence="3" id="KW-0808">Transferase</keyword>
<comment type="catalytic activity">
    <reaction evidence="3">
        <text>glutathione + H2O = L-cysteinylglycine + L-glutamate</text>
        <dbReference type="Rhea" id="RHEA:28807"/>
        <dbReference type="ChEBI" id="CHEBI:15377"/>
        <dbReference type="ChEBI" id="CHEBI:29985"/>
        <dbReference type="ChEBI" id="CHEBI:57925"/>
        <dbReference type="ChEBI" id="CHEBI:61694"/>
        <dbReference type="EC" id="3.4.19.13"/>
    </reaction>
</comment>
<dbReference type="Gene3D" id="3.60.20.40">
    <property type="match status" value="1"/>
</dbReference>
<feature type="binding site" evidence="2">
    <location>
        <position position="512"/>
    </location>
    <ligand>
        <name>L-glutamate</name>
        <dbReference type="ChEBI" id="CHEBI:29985"/>
    </ligand>
</feature>
<sequence>MDEALLGERGIQARASRSLMDSKRPRIFTVLGVLVAAVSTIAIVVLGVKIIDARDSLAPSPIRSLASAGGGQICEADNGVVASDDERCSIVGRDALARGGHAVDAAVATAVCEGVVNPMSSGIGGGAFLLLRLANGSAIAYDMRETAPAAASKDMYAKNPSSKVDGALSAGVPGELAGLHLAWQHFGRLPWKSLFEPAIKLARDGFVVTAYLEFEIAQSLKGILAHRTLRQFLSPNGKLVKAGDVLRNEELARTLELIANEGPGVLYGGVIGEKLAADVQAAGGIITIDDLRDYETAVREAVTSDVMGLTVLGMPPPSSGGATLALVFNILSNFDDLASVPDDLFYHRLVEAFKHAYAVRMNLGDPGFANISRVMQDMLSPDFAVKLYTSILDNTTFGPEHYGSKCIDQYRWNQLVDHGTCHFGIIDQDRNALSMTTTVNWRFGSMLLSKSTGILLNNEMNDFAVPKAVVRGEFPPAEVNFVAPNKRPLSSMSPTIVLQDGQLRAVLGASGGIKIITGVAQVFLNYFVRGKDALHSVTTPRVHHQLVPNEVECEDWTLVTNELVEVPEVIRDGLSARQHKVVETTGYCVTQLVLHDLHVPAINHKPSLNNSTVYFGRITGVSDYRKHGSPAGF</sequence>
<dbReference type="NCBIfam" id="TIGR00066">
    <property type="entry name" value="g_glut_trans"/>
    <property type="match status" value="1"/>
</dbReference>